<dbReference type="AlphaFoldDB" id="A0A1U9NKI2"/>
<organism evidence="2 3">
    <name type="scientific">Anaerohalosphaera lusitana</name>
    <dbReference type="NCBI Taxonomy" id="1936003"/>
    <lineage>
        <taxon>Bacteria</taxon>
        <taxon>Pseudomonadati</taxon>
        <taxon>Planctomycetota</taxon>
        <taxon>Phycisphaerae</taxon>
        <taxon>Sedimentisphaerales</taxon>
        <taxon>Anaerohalosphaeraceae</taxon>
        <taxon>Anaerohalosphaera</taxon>
    </lineage>
</organism>
<dbReference type="Proteomes" id="UP000189674">
    <property type="component" value="Chromosome"/>
</dbReference>
<name>A0A1U9NKI2_9BACT</name>
<protein>
    <submittedName>
        <fullName evidence="2">Uncharacterized protein</fullName>
    </submittedName>
</protein>
<keyword evidence="3" id="KW-1185">Reference proteome</keyword>
<reference evidence="3" key="1">
    <citation type="submission" date="2017-02" db="EMBL/GenBank/DDBJ databases">
        <title>Comparative genomics and description of representatives of a novel lineage of planctomycetes thriving in anoxic sediments.</title>
        <authorList>
            <person name="Spring S."/>
            <person name="Bunk B."/>
            <person name="Sproer C."/>
        </authorList>
    </citation>
    <scope>NUCLEOTIDE SEQUENCE [LARGE SCALE GENOMIC DNA]</scope>
    <source>
        <strain evidence="3">ST-NAGAB-D1</strain>
    </source>
</reference>
<dbReference type="EMBL" id="CP019791">
    <property type="protein sequence ID" value="AQT68026.1"/>
    <property type="molecule type" value="Genomic_DNA"/>
</dbReference>
<proteinExistence type="predicted"/>
<sequence>MVRAESKTEAKRILRSRGYRWCRVWRKGTVPWWSSRSWGAKEGGCDWMHFPLRKVHEDDSTVVYKSYNSIAGNIIGTLFVAMLVPFQLSKFNFC</sequence>
<evidence type="ECO:0000313" key="3">
    <source>
        <dbReference type="Proteomes" id="UP000189674"/>
    </source>
</evidence>
<evidence type="ECO:0000256" key="1">
    <source>
        <dbReference type="SAM" id="Phobius"/>
    </source>
</evidence>
<keyword evidence="1" id="KW-0472">Membrane</keyword>
<feature type="transmembrane region" description="Helical" evidence="1">
    <location>
        <begin position="70"/>
        <end position="88"/>
    </location>
</feature>
<keyword evidence="1" id="KW-1133">Transmembrane helix</keyword>
<evidence type="ECO:0000313" key="2">
    <source>
        <dbReference type="EMBL" id="AQT68026.1"/>
    </source>
</evidence>
<dbReference type="KEGG" id="alus:STSP2_01180"/>
<accession>A0A1U9NKI2</accession>
<gene>
    <name evidence="2" type="ORF">STSP2_01180</name>
</gene>
<keyword evidence="1" id="KW-0812">Transmembrane</keyword>